<feature type="compositionally biased region" description="Basic and acidic residues" evidence="3">
    <location>
        <begin position="438"/>
        <end position="455"/>
    </location>
</feature>
<dbReference type="AlphaFoldDB" id="A0A9P0E1W6"/>
<reference evidence="6" key="1">
    <citation type="submission" date="2022-01" db="EMBL/GenBank/DDBJ databases">
        <authorList>
            <person name="King R."/>
        </authorList>
    </citation>
    <scope>NUCLEOTIDE SEQUENCE</scope>
</reference>
<keyword evidence="2" id="KW-0862">Zinc</keyword>
<dbReference type="InterPro" id="IPR017923">
    <property type="entry name" value="TFIIS_N"/>
</dbReference>
<feature type="compositionally biased region" description="Basic and acidic residues" evidence="3">
    <location>
        <begin position="244"/>
        <end position="264"/>
    </location>
</feature>
<feature type="domain" description="TFIIS N-terminal" evidence="5">
    <location>
        <begin position="79"/>
        <end position="154"/>
    </location>
</feature>
<evidence type="ECO:0000256" key="2">
    <source>
        <dbReference type="PROSITE-ProRule" id="PRU00723"/>
    </source>
</evidence>
<feature type="compositionally biased region" description="Basic and acidic residues" evidence="3">
    <location>
        <begin position="504"/>
        <end position="524"/>
    </location>
</feature>
<dbReference type="PROSITE" id="PS50103">
    <property type="entry name" value="ZF_C3H1"/>
    <property type="match status" value="1"/>
</dbReference>
<dbReference type="SUPFAM" id="SSF47676">
    <property type="entry name" value="Conserved domain common to transcription factors TFIIS, elongin A, CRSP70"/>
    <property type="match status" value="1"/>
</dbReference>
<feature type="compositionally biased region" description="Basic and acidic residues" evidence="3">
    <location>
        <begin position="355"/>
        <end position="394"/>
    </location>
</feature>
<feature type="region of interest" description="Disordered" evidence="3">
    <location>
        <begin position="539"/>
        <end position="581"/>
    </location>
</feature>
<keyword evidence="2" id="KW-0863">Zinc-finger</keyword>
<name>A0A9P0E1W6_NEZVI</name>
<dbReference type="GO" id="GO:0000785">
    <property type="term" value="C:chromatin"/>
    <property type="evidence" value="ECO:0007669"/>
    <property type="project" value="TreeGrafter"/>
</dbReference>
<dbReference type="InterPro" id="IPR035441">
    <property type="entry name" value="TFIIS/LEDGF_dom_sf"/>
</dbReference>
<evidence type="ECO:0000256" key="1">
    <source>
        <dbReference type="PROSITE-ProRule" id="PRU00649"/>
    </source>
</evidence>
<feature type="region of interest" description="Disordered" evidence="3">
    <location>
        <begin position="210"/>
        <end position="524"/>
    </location>
</feature>
<keyword evidence="1" id="KW-0539">Nucleus</keyword>
<dbReference type="Proteomes" id="UP001152798">
    <property type="component" value="Chromosome 1"/>
</dbReference>
<dbReference type="GO" id="GO:0008157">
    <property type="term" value="F:protein phosphatase 1 binding"/>
    <property type="evidence" value="ECO:0007669"/>
    <property type="project" value="TreeGrafter"/>
</dbReference>
<keyword evidence="7" id="KW-1185">Reference proteome</keyword>
<dbReference type="EMBL" id="OV725077">
    <property type="protein sequence ID" value="CAH1388495.1"/>
    <property type="molecule type" value="Genomic_DNA"/>
</dbReference>
<dbReference type="Gene3D" id="1.20.930.10">
    <property type="entry name" value="Conserved domain common to transcription factors TFIIS, elongin A, CRSP70"/>
    <property type="match status" value="1"/>
</dbReference>
<evidence type="ECO:0000313" key="6">
    <source>
        <dbReference type="EMBL" id="CAH1388495.1"/>
    </source>
</evidence>
<feature type="domain" description="C3H1-type" evidence="4">
    <location>
        <begin position="950"/>
        <end position="977"/>
    </location>
</feature>
<keyword evidence="2" id="KW-0479">Metal-binding</keyword>
<feature type="region of interest" description="Disordered" evidence="3">
    <location>
        <begin position="160"/>
        <end position="181"/>
    </location>
</feature>
<evidence type="ECO:0000256" key="3">
    <source>
        <dbReference type="SAM" id="MobiDB-lite"/>
    </source>
</evidence>
<feature type="zinc finger region" description="C3H1-type" evidence="2">
    <location>
        <begin position="950"/>
        <end position="977"/>
    </location>
</feature>
<evidence type="ECO:0000259" key="5">
    <source>
        <dbReference type="PROSITE" id="PS51319"/>
    </source>
</evidence>
<dbReference type="GO" id="GO:0005634">
    <property type="term" value="C:nucleus"/>
    <property type="evidence" value="ECO:0007669"/>
    <property type="project" value="UniProtKB-SubCell"/>
</dbReference>
<organism evidence="6 7">
    <name type="scientific">Nezara viridula</name>
    <name type="common">Southern green stink bug</name>
    <name type="synonym">Cimex viridulus</name>
    <dbReference type="NCBI Taxonomy" id="85310"/>
    <lineage>
        <taxon>Eukaryota</taxon>
        <taxon>Metazoa</taxon>
        <taxon>Ecdysozoa</taxon>
        <taxon>Arthropoda</taxon>
        <taxon>Hexapoda</taxon>
        <taxon>Insecta</taxon>
        <taxon>Pterygota</taxon>
        <taxon>Neoptera</taxon>
        <taxon>Paraneoptera</taxon>
        <taxon>Hemiptera</taxon>
        <taxon>Heteroptera</taxon>
        <taxon>Panheteroptera</taxon>
        <taxon>Pentatomomorpha</taxon>
        <taxon>Pentatomoidea</taxon>
        <taxon>Pentatomidae</taxon>
        <taxon>Pentatominae</taxon>
        <taxon>Nezara</taxon>
    </lineage>
</organism>
<feature type="compositionally biased region" description="Pro residues" evidence="3">
    <location>
        <begin position="898"/>
        <end position="907"/>
    </location>
</feature>
<dbReference type="GO" id="GO:0072357">
    <property type="term" value="C:PTW/PP1 phosphatase complex"/>
    <property type="evidence" value="ECO:0007669"/>
    <property type="project" value="TreeGrafter"/>
</dbReference>
<comment type="subcellular location">
    <subcellularLocation>
        <location evidence="1">Nucleus</location>
    </subcellularLocation>
</comment>
<feature type="region of interest" description="Disordered" evidence="3">
    <location>
        <begin position="898"/>
        <end position="947"/>
    </location>
</feature>
<dbReference type="PROSITE" id="PS51319">
    <property type="entry name" value="TFIIS_N"/>
    <property type="match status" value="1"/>
</dbReference>
<feature type="compositionally biased region" description="Basic and acidic residues" evidence="3">
    <location>
        <begin position="273"/>
        <end position="338"/>
    </location>
</feature>
<dbReference type="InterPro" id="IPR000571">
    <property type="entry name" value="Znf_CCCH"/>
</dbReference>
<feature type="compositionally biased region" description="Acidic residues" evidence="3">
    <location>
        <begin position="219"/>
        <end position="228"/>
    </location>
</feature>
<sequence length="982" mass="109486">MVGSIEEHQPRIDPNQLLKCLSVLLSPNGGIKSKDEVQRLESLMTKFSKKLVSKCIYVLILKSTESDLLDMFMSAGGWDLTFNWLSDGIQCRNWPLVAELVELLLLCPVDIERLKGNNCPKLIKVLSKDPSATERVRNLACNVVDKWLAIVKGACEATGTPSAAGGSVEGNKSPVIENGEAAPEEISPRGLYKITIRDGKNVLAEVITSERSGTRVEEGVEGSEEVNDDSSKSSAETRPVLKLVNEDPVAKESLPPKKLAEGKKTSLKRKNDKKTSPEPEKKTVSKEKKKVSPEKKAKLDTKVKSKDRKVAEKTSSEKHVKEKTQEEKAQDEKDKIDIMKLITPSIGNLGKIPKKSKDDKKAAVPVEPKKPFPKDPKKYNISIETRKGGEERPKTVKTFNSRFRSTGLEELPPPPKSSKKKEEVPEKKPLKRPSPVKEVPHVAEKKIKEEDKTEKPAPPITPPKPKISGLQESDVFADALTAANPVKDIKKRKRRSSTSNSPSDAKKECNAVPKTEEKESKEAIKPVLKFYQDTLITSEEIKAEKAESNEEKPSSEEKVDQEIEKSESDQSEIMTKEEIEDEVAKAEEAIDQVLKMEEKKNVEREKNRLPKGVLVYVKKYKTIKKNVKWKSDKELESIQYFELDETERVNVTKPFMDMKQNERINERIMLSRKLVSDDIMEEKIPWRPLIPIDVVGDLVVSGKNSIEKETQRARERTTLQEIYFNRSLIPDSPAEPDLEIHAYTEPAIIPLKDQTGNVDSVISYKDKPWPEPKGYPPGTIGSPPQLMPDSPNDLAQPLQPGIPPNNMYPQQFPPQAAMQPYMPPSLMQHDWMGSVEGGNMMVGGGQGNEPMMMPGMPPGMHPGLLPTPDMFHMGPHPHPPEFMPPPFGPMGPPPPGMFPGNFPPNPPHPHDQNQRHHRPWFRGQNNGGGGGGGSGSGGTWRHPSKGGGGWAQNKMCKYYLKKGHCRQSNCNFRHGSGKSNVR</sequence>
<gene>
    <name evidence="6" type="ORF">NEZAVI_LOCUS106</name>
</gene>
<dbReference type="GO" id="GO:0008270">
    <property type="term" value="F:zinc ion binding"/>
    <property type="evidence" value="ECO:0007669"/>
    <property type="project" value="UniProtKB-KW"/>
</dbReference>
<evidence type="ECO:0008006" key="8">
    <source>
        <dbReference type="Google" id="ProtNLM"/>
    </source>
</evidence>
<feature type="compositionally biased region" description="Pro residues" evidence="3">
    <location>
        <begin position="456"/>
        <end position="465"/>
    </location>
</feature>
<evidence type="ECO:0000259" key="4">
    <source>
        <dbReference type="PROSITE" id="PS50103"/>
    </source>
</evidence>
<protein>
    <recommendedName>
        <fullName evidence="8">Serine/threonine-protein phosphatase 1 regulatory subunit 10</fullName>
    </recommendedName>
</protein>
<feature type="compositionally biased region" description="Gly residues" evidence="3">
    <location>
        <begin position="925"/>
        <end position="938"/>
    </location>
</feature>
<dbReference type="PANTHER" id="PTHR46557:SF1">
    <property type="entry name" value="SERINE_THREONINE-PROTEIN PHOSPHATASE 1 REGULATORY SUBUNIT 10"/>
    <property type="match status" value="1"/>
</dbReference>
<proteinExistence type="predicted"/>
<evidence type="ECO:0000313" key="7">
    <source>
        <dbReference type="Proteomes" id="UP001152798"/>
    </source>
</evidence>
<accession>A0A9P0E1W6</accession>
<dbReference type="OrthoDB" id="2138378at2759"/>
<dbReference type="PANTHER" id="PTHR46557">
    <property type="entry name" value="SERINE/THREONINE-PROTEIN PHOSPHATASE 1 REGULATORY SUBUNIT 10-RELATED"/>
    <property type="match status" value="1"/>
</dbReference>